<comment type="caution">
    <text evidence="3">The sequence shown here is derived from an EMBL/GenBank/DDBJ whole genome shotgun (WGS) entry which is preliminary data.</text>
</comment>
<dbReference type="Pfam" id="PF09802">
    <property type="entry name" value="Sec66"/>
    <property type="match status" value="1"/>
</dbReference>
<dbReference type="PANTHER" id="PTHR28229">
    <property type="entry name" value="TRANSLOCATION PROTEIN SEC66"/>
    <property type="match status" value="1"/>
</dbReference>
<evidence type="ECO:0000313" key="3">
    <source>
        <dbReference type="EMBL" id="KAK3330395.1"/>
    </source>
</evidence>
<keyword evidence="4" id="KW-1185">Reference proteome</keyword>
<keyword evidence="2" id="KW-0812">Transmembrane</keyword>
<sequence>MFDIDWRGLLVPLAYVFVLGGTFMTFSTIYRKRKAVQSANLAPWFGPHLQRNIYLSLLHMEPEAGSEKAPKVPDSIIRAALLRRAVEDIHRIIQIRTAKASCSSLLQRGSVGDDLWQRFQRAEKEMEEELRDVVMEANALAPNWGQTIFQSANEIAANTVLRERMDEIKATVDSEKEWWEKRRAGIQTEFMKELDEAEKTQIKAGSEDDTVLVDTNTPSATPSGASKKKKGKK</sequence>
<evidence type="ECO:0000313" key="4">
    <source>
        <dbReference type="Proteomes" id="UP001283341"/>
    </source>
</evidence>
<feature type="transmembrane region" description="Helical" evidence="2">
    <location>
        <begin position="12"/>
        <end position="30"/>
    </location>
</feature>
<name>A0AAE0MFJ8_9PEZI</name>
<dbReference type="AlphaFoldDB" id="A0AAE0MFJ8"/>
<dbReference type="EMBL" id="JAUEDM010000001">
    <property type="protein sequence ID" value="KAK3330395.1"/>
    <property type="molecule type" value="Genomic_DNA"/>
</dbReference>
<dbReference type="GO" id="GO:0031204">
    <property type="term" value="P:post-translational protein targeting to membrane, translocation"/>
    <property type="evidence" value="ECO:0007669"/>
    <property type="project" value="InterPro"/>
</dbReference>
<keyword evidence="2" id="KW-0472">Membrane</keyword>
<feature type="region of interest" description="Disordered" evidence="1">
    <location>
        <begin position="197"/>
        <end position="233"/>
    </location>
</feature>
<dbReference type="InterPro" id="IPR018624">
    <property type="entry name" value="Sec66"/>
</dbReference>
<gene>
    <name evidence="3" type="ORF">B0H66DRAFT_543768</name>
</gene>
<evidence type="ECO:0000256" key="2">
    <source>
        <dbReference type="SAM" id="Phobius"/>
    </source>
</evidence>
<dbReference type="Proteomes" id="UP001283341">
    <property type="component" value="Unassembled WGS sequence"/>
</dbReference>
<reference evidence="3" key="2">
    <citation type="submission" date="2023-06" db="EMBL/GenBank/DDBJ databases">
        <authorList>
            <consortium name="Lawrence Berkeley National Laboratory"/>
            <person name="Haridas S."/>
            <person name="Hensen N."/>
            <person name="Bonometti L."/>
            <person name="Westerberg I."/>
            <person name="Brannstrom I.O."/>
            <person name="Guillou S."/>
            <person name="Cros-Aarteil S."/>
            <person name="Calhoun S."/>
            <person name="Kuo A."/>
            <person name="Mondo S."/>
            <person name="Pangilinan J."/>
            <person name="Riley R."/>
            <person name="Labutti K."/>
            <person name="Andreopoulos B."/>
            <person name="Lipzen A."/>
            <person name="Chen C."/>
            <person name="Yanf M."/>
            <person name="Daum C."/>
            <person name="Ng V."/>
            <person name="Clum A."/>
            <person name="Steindorff A."/>
            <person name="Ohm R."/>
            <person name="Martin F."/>
            <person name="Silar P."/>
            <person name="Natvig D."/>
            <person name="Lalanne C."/>
            <person name="Gautier V."/>
            <person name="Ament-Velasquez S.L."/>
            <person name="Kruys A."/>
            <person name="Hutchinson M.I."/>
            <person name="Powell A.J."/>
            <person name="Barry K."/>
            <person name="Miller A.N."/>
            <person name="Grigoriev I.V."/>
            <person name="Debuchy R."/>
            <person name="Gladieux P."/>
            <person name="Thoren M.H."/>
            <person name="Johannesson H."/>
        </authorList>
    </citation>
    <scope>NUCLEOTIDE SEQUENCE</scope>
    <source>
        <strain evidence="3">CBS 118394</strain>
    </source>
</reference>
<evidence type="ECO:0000256" key="1">
    <source>
        <dbReference type="SAM" id="MobiDB-lite"/>
    </source>
</evidence>
<protein>
    <submittedName>
        <fullName evidence="3">Sec62/63 complex, subunit Sec66</fullName>
    </submittedName>
</protein>
<proteinExistence type="predicted"/>
<accession>A0AAE0MFJ8</accession>
<dbReference type="PANTHER" id="PTHR28229:SF1">
    <property type="entry name" value="TRANSLOCATION PROTEIN SEC66"/>
    <property type="match status" value="1"/>
</dbReference>
<organism evidence="3 4">
    <name type="scientific">Apodospora peruviana</name>
    <dbReference type="NCBI Taxonomy" id="516989"/>
    <lineage>
        <taxon>Eukaryota</taxon>
        <taxon>Fungi</taxon>
        <taxon>Dikarya</taxon>
        <taxon>Ascomycota</taxon>
        <taxon>Pezizomycotina</taxon>
        <taxon>Sordariomycetes</taxon>
        <taxon>Sordariomycetidae</taxon>
        <taxon>Sordariales</taxon>
        <taxon>Lasiosphaeriaceae</taxon>
        <taxon>Apodospora</taxon>
    </lineage>
</organism>
<keyword evidence="2" id="KW-1133">Transmembrane helix</keyword>
<dbReference type="GO" id="GO:0031207">
    <property type="term" value="C:Sec62/Sec63 complex"/>
    <property type="evidence" value="ECO:0007669"/>
    <property type="project" value="InterPro"/>
</dbReference>
<reference evidence="3" key="1">
    <citation type="journal article" date="2023" name="Mol. Phylogenet. Evol.">
        <title>Genome-scale phylogeny and comparative genomics of the fungal order Sordariales.</title>
        <authorList>
            <person name="Hensen N."/>
            <person name="Bonometti L."/>
            <person name="Westerberg I."/>
            <person name="Brannstrom I.O."/>
            <person name="Guillou S."/>
            <person name="Cros-Aarteil S."/>
            <person name="Calhoun S."/>
            <person name="Haridas S."/>
            <person name="Kuo A."/>
            <person name="Mondo S."/>
            <person name="Pangilinan J."/>
            <person name="Riley R."/>
            <person name="LaButti K."/>
            <person name="Andreopoulos B."/>
            <person name="Lipzen A."/>
            <person name="Chen C."/>
            <person name="Yan M."/>
            <person name="Daum C."/>
            <person name="Ng V."/>
            <person name="Clum A."/>
            <person name="Steindorff A."/>
            <person name="Ohm R.A."/>
            <person name="Martin F."/>
            <person name="Silar P."/>
            <person name="Natvig D.O."/>
            <person name="Lalanne C."/>
            <person name="Gautier V."/>
            <person name="Ament-Velasquez S.L."/>
            <person name="Kruys A."/>
            <person name="Hutchinson M.I."/>
            <person name="Powell A.J."/>
            <person name="Barry K."/>
            <person name="Miller A.N."/>
            <person name="Grigoriev I.V."/>
            <person name="Debuchy R."/>
            <person name="Gladieux P."/>
            <person name="Hiltunen Thoren M."/>
            <person name="Johannesson H."/>
        </authorList>
    </citation>
    <scope>NUCLEOTIDE SEQUENCE</scope>
    <source>
        <strain evidence="3">CBS 118394</strain>
    </source>
</reference>
<feature type="compositionally biased region" description="Polar residues" evidence="1">
    <location>
        <begin position="213"/>
        <end position="224"/>
    </location>
</feature>